<reference evidence="2 3" key="1">
    <citation type="submission" date="2023-10" db="EMBL/GenBank/DDBJ databases">
        <title>Complete Genome Sequence of Limnobacter thiooxidans CS-K2T, Isolated from freshwater lake sediments in Bavaria, Germany.</title>
        <authorList>
            <person name="Naruki M."/>
            <person name="Watanabe A."/>
            <person name="Warashina T."/>
            <person name="Morita T."/>
            <person name="Arakawa K."/>
        </authorList>
    </citation>
    <scope>NUCLEOTIDE SEQUENCE [LARGE SCALE GENOMIC DNA]</scope>
    <source>
        <strain evidence="2 3">CS-K2</strain>
    </source>
</reference>
<keyword evidence="3" id="KW-1185">Reference proteome</keyword>
<evidence type="ECO:0000313" key="3">
    <source>
        <dbReference type="Proteomes" id="UP001329151"/>
    </source>
</evidence>
<evidence type="ECO:0000313" key="2">
    <source>
        <dbReference type="EMBL" id="BET24652.1"/>
    </source>
</evidence>
<accession>A0AA86JI25</accession>
<feature type="chain" id="PRO_5041693347" evidence="1">
    <location>
        <begin position="24"/>
        <end position="166"/>
    </location>
</feature>
<organism evidence="2 3">
    <name type="scientific">Limnobacter thiooxidans</name>
    <dbReference type="NCBI Taxonomy" id="131080"/>
    <lineage>
        <taxon>Bacteria</taxon>
        <taxon>Pseudomonadati</taxon>
        <taxon>Pseudomonadota</taxon>
        <taxon>Betaproteobacteria</taxon>
        <taxon>Burkholderiales</taxon>
        <taxon>Burkholderiaceae</taxon>
        <taxon>Limnobacter</taxon>
    </lineage>
</organism>
<dbReference type="KEGG" id="lto:RGQ30_01530"/>
<sequence>MFKRICISLVLAGSALMSLPAQAERFPDVLRPIDYFIHGEEILAVDTLRDTIRAQGNFPLGKALFTIGRTDLLGLNRSLDSFDTSTLETPLGGNFEVDKEQVAEFRTARAQRATRGLNSGFDSGRFDSPLGGQFSVEMVEQAVPFRGERAIRAARGLNRLGYRSGF</sequence>
<dbReference type="EMBL" id="AP028947">
    <property type="protein sequence ID" value="BET24652.1"/>
    <property type="molecule type" value="Genomic_DNA"/>
</dbReference>
<proteinExistence type="predicted"/>
<feature type="signal peptide" evidence="1">
    <location>
        <begin position="1"/>
        <end position="23"/>
    </location>
</feature>
<dbReference type="Proteomes" id="UP001329151">
    <property type="component" value="Chromosome"/>
</dbReference>
<keyword evidence="1" id="KW-0732">Signal</keyword>
<name>A0AA86JI25_9BURK</name>
<gene>
    <name evidence="2" type="ORF">RGQ30_01530</name>
</gene>
<dbReference type="RefSeq" id="WP_130557112.1">
    <property type="nucleotide sequence ID" value="NZ_AP028947.1"/>
</dbReference>
<dbReference type="AlphaFoldDB" id="A0AA86JI25"/>
<evidence type="ECO:0000256" key="1">
    <source>
        <dbReference type="SAM" id="SignalP"/>
    </source>
</evidence>
<protein>
    <submittedName>
        <fullName evidence="2">Uncharacterized protein</fullName>
    </submittedName>
</protein>